<evidence type="ECO:0000256" key="8">
    <source>
        <dbReference type="SAM" id="SignalP"/>
    </source>
</evidence>
<keyword evidence="5 6" id="KW-0413">Isomerase</keyword>
<dbReference type="RefSeq" id="WP_369342374.1">
    <property type="nucleotide sequence ID" value="NZ_CP129675.1"/>
</dbReference>
<dbReference type="InterPro" id="IPR046357">
    <property type="entry name" value="PPIase_dom_sf"/>
</dbReference>
<reference evidence="12" key="1">
    <citation type="submission" date="2023-07" db="EMBL/GenBank/DDBJ databases">
        <title>Bifidobacterium aquikefiriaerophilum sp. nov. and Bifidobacterium eccum sp. nov., isolated from water kefir.</title>
        <authorList>
            <person name="Breselge S."/>
            <person name="Bellassi P."/>
            <person name="Barcenilla C."/>
            <person name="Alvarez-Ordonez A."/>
            <person name="Morelli L."/>
            <person name="Cotter P.D."/>
        </authorList>
    </citation>
    <scope>NUCLEOTIDE SEQUENCE</scope>
    <source>
        <strain evidence="12">WK012_4_13</strain>
        <strain evidence="11">WK013_4_14</strain>
        <strain evidence="10">WK048_4_13</strain>
    </source>
</reference>
<evidence type="ECO:0000256" key="3">
    <source>
        <dbReference type="ARBA" id="ARBA00013194"/>
    </source>
</evidence>
<feature type="chain" id="PRO_5044175400" description="peptidylprolyl isomerase" evidence="8">
    <location>
        <begin position="28"/>
        <end position="330"/>
    </location>
</feature>
<evidence type="ECO:0000313" key="11">
    <source>
        <dbReference type="EMBL" id="XDS48342.1"/>
    </source>
</evidence>
<evidence type="ECO:0000256" key="2">
    <source>
        <dbReference type="ARBA" id="ARBA00006577"/>
    </source>
</evidence>
<organism evidence="12">
    <name type="scientific">Bifidobacterium fermentum</name>
    <dbReference type="NCBI Taxonomy" id="3059035"/>
    <lineage>
        <taxon>Bacteria</taxon>
        <taxon>Bacillati</taxon>
        <taxon>Actinomycetota</taxon>
        <taxon>Actinomycetes</taxon>
        <taxon>Bifidobacteriales</taxon>
        <taxon>Bifidobacteriaceae</taxon>
        <taxon>Bifidobacterium</taxon>
    </lineage>
</organism>
<feature type="domain" description="PPIase FKBP-type" evidence="9">
    <location>
        <begin position="244"/>
        <end position="330"/>
    </location>
</feature>
<dbReference type="KEGG" id="bfk:QN062_04385"/>
<dbReference type="PROSITE" id="PS51257">
    <property type="entry name" value="PROKAR_LIPOPROTEIN"/>
    <property type="match status" value="1"/>
</dbReference>
<accession>A0AB39UQM0</accession>
<keyword evidence="4 6" id="KW-0697">Rotamase</keyword>
<evidence type="ECO:0000256" key="7">
    <source>
        <dbReference type="SAM" id="MobiDB-lite"/>
    </source>
</evidence>
<dbReference type="EMBL" id="CP129682">
    <property type="protein sequence ID" value="XDS48342.1"/>
    <property type="molecule type" value="Genomic_DNA"/>
</dbReference>
<sequence>MHQHIKITPLLRLFATVCSLTLAVSLAACGSSSSSSPESSSSSSASPTTTSTATGSTSTAKLTGVTAKGTLGKKPTISFKTPLKATDGASAILQEGNGATIKKGDRVCYQGIALSAETGKQVQSTWEANTPQCDVVVNSASLGSTRYDLFAGQKINTTIAIASTDTSQTTSSSGSYIMALTFVSRSKAITRAEGTKVTDIPSNLPKVTLASNGKPSIDLNGYKPGKSLVVQTLIKGNGAKVKSTNTISANYTGWLASNAKQFDSSWDNGTASDFSLSEVVTGWKKGLAGQTVGSQVLLIVPPDEGYGSTAQGSIPANSTLIFVVDILAAY</sequence>
<evidence type="ECO:0000256" key="5">
    <source>
        <dbReference type="ARBA" id="ARBA00023235"/>
    </source>
</evidence>
<dbReference type="EMBL" id="CP129675">
    <property type="protein sequence ID" value="XDS46952.1"/>
    <property type="molecule type" value="Genomic_DNA"/>
</dbReference>
<evidence type="ECO:0000259" key="9">
    <source>
        <dbReference type="PROSITE" id="PS50059"/>
    </source>
</evidence>
<evidence type="ECO:0000256" key="4">
    <source>
        <dbReference type="ARBA" id="ARBA00023110"/>
    </source>
</evidence>
<evidence type="ECO:0000313" key="12">
    <source>
        <dbReference type="EMBL" id="XDS51411.1"/>
    </source>
</evidence>
<dbReference type="InterPro" id="IPR001179">
    <property type="entry name" value="PPIase_FKBP_dom"/>
</dbReference>
<comment type="catalytic activity">
    <reaction evidence="1 6">
        <text>[protein]-peptidylproline (omega=180) = [protein]-peptidylproline (omega=0)</text>
        <dbReference type="Rhea" id="RHEA:16237"/>
        <dbReference type="Rhea" id="RHEA-COMP:10747"/>
        <dbReference type="Rhea" id="RHEA-COMP:10748"/>
        <dbReference type="ChEBI" id="CHEBI:83833"/>
        <dbReference type="ChEBI" id="CHEBI:83834"/>
        <dbReference type="EC" id="5.2.1.8"/>
    </reaction>
</comment>
<dbReference type="PANTHER" id="PTHR43811">
    <property type="entry name" value="FKBP-TYPE PEPTIDYL-PROLYL CIS-TRANS ISOMERASE FKPA"/>
    <property type="match status" value="1"/>
</dbReference>
<dbReference type="AlphaFoldDB" id="A0AB39UQM0"/>
<dbReference type="GO" id="GO:0003755">
    <property type="term" value="F:peptidyl-prolyl cis-trans isomerase activity"/>
    <property type="evidence" value="ECO:0007669"/>
    <property type="project" value="UniProtKB-KW"/>
</dbReference>
<evidence type="ECO:0000256" key="1">
    <source>
        <dbReference type="ARBA" id="ARBA00000971"/>
    </source>
</evidence>
<feature type="signal peptide" evidence="8">
    <location>
        <begin position="1"/>
        <end position="27"/>
    </location>
</feature>
<evidence type="ECO:0000313" key="10">
    <source>
        <dbReference type="EMBL" id="XDS46952.1"/>
    </source>
</evidence>
<feature type="region of interest" description="Disordered" evidence="7">
    <location>
        <begin position="32"/>
        <end position="59"/>
    </location>
</feature>
<evidence type="ECO:0000256" key="6">
    <source>
        <dbReference type="PROSITE-ProRule" id="PRU00277"/>
    </source>
</evidence>
<dbReference type="PROSITE" id="PS50059">
    <property type="entry name" value="FKBP_PPIASE"/>
    <property type="match status" value="1"/>
</dbReference>
<dbReference type="EMBL" id="CP129683">
    <property type="protein sequence ID" value="XDS51411.1"/>
    <property type="molecule type" value="Genomic_DNA"/>
</dbReference>
<dbReference type="Pfam" id="PF00254">
    <property type="entry name" value="FKBP_C"/>
    <property type="match status" value="1"/>
</dbReference>
<proteinExistence type="inferred from homology"/>
<keyword evidence="8" id="KW-0732">Signal</keyword>
<dbReference type="SUPFAM" id="SSF54534">
    <property type="entry name" value="FKBP-like"/>
    <property type="match status" value="1"/>
</dbReference>
<protein>
    <recommendedName>
        <fullName evidence="3 6">peptidylprolyl isomerase</fullName>
        <ecNumber evidence="3 6">5.2.1.8</ecNumber>
    </recommendedName>
</protein>
<name>A0AB39UQM0_9BIFI</name>
<comment type="similarity">
    <text evidence="2">Belongs to the FKBP-type PPIase family.</text>
</comment>
<dbReference type="EC" id="5.2.1.8" evidence="3 6"/>
<gene>
    <name evidence="12" type="ORF">QN062_04385</name>
    <name evidence="11" type="ORF">QN216_08400</name>
    <name evidence="10" type="ORF">QN217_02065</name>
</gene>
<dbReference type="PANTHER" id="PTHR43811:SF19">
    <property type="entry name" value="39 KDA FK506-BINDING NUCLEAR PROTEIN"/>
    <property type="match status" value="1"/>
</dbReference>
<dbReference type="Gene3D" id="3.10.50.40">
    <property type="match status" value="1"/>
</dbReference>